<dbReference type="RefSeq" id="WP_160935993.1">
    <property type="nucleotide sequence ID" value="NZ_SNVJ01000004.1"/>
</dbReference>
<organism evidence="3 4">
    <name type="scientific">Teichococcus coralli</name>
    <dbReference type="NCBI Taxonomy" id="2545983"/>
    <lineage>
        <taxon>Bacteria</taxon>
        <taxon>Pseudomonadati</taxon>
        <taxon>Pseudomonadota</taxon>
        <taxon>Alphaproteobacteria</taxon>
        <taxon>Acetobacterales</taxon>
        <taxon>Roseomonadaceae</taxon>
        <taxon>Roseomonas</taxon>
    </lineage>
</organism>
<protein>
    <submittedName>
        <fullName evidence="3">Tripartite tricarboxylate transporter permease</fullName>
    </submittedName>
</protein>
<keyword evidence="1" id="KW-0812">Transmembrane</keyword>
<feature type="transmembrane region" description="Helical" evidence="1">
    <location>
        <begin position="200"/>
        <end position="221"/>
    </location>
</feature>
<feature type="transmembrane region" description="Helical" evidence="1">
    <location>
        <begin position="47"/>
        <end position="69"/>
    </location>
</feature>
<dbReference type="OrthoDB" id="7256204at2"/>
<evidence type="ECO:0000313" key="4">
    <source>
        <dbReference type="Proteomes" id="UP000460715"/>
    </source>
</evidence>
<dbReference type="Pfam" id="PF01970">
    <property type="entry name" value="TctA"/>
    <property type="match status" value="1"/>
</dbReference>
<dbReference type="PANTHER" id="PTHR35342:SF1">
    <property type="entry name" value="BLR4373 PROTEIN"/>
    <property type="match status" value="1"/>
</dbReference>
<feature type="transmembrane region" description="Helical" evidence="1">
    <location>
        <begin position="113"/>
        <end position="140"/>
    </location>
</feature>
<feature type="transmembrane region" description="Helical" evidence="1">
    <location>
        <begin position="20"/>
        <end position="40"/>
    </location>
</feature>
<feature type="transmembrane region" description="Helical" evidence="1">
    <location>
        <begin position="147"/>
        <end position="164"/>
    </location>
</feature>
<feature type="transmembrane region" description="Helical" evidence="1">
    <location>
        <begin position="170"/>
        <end position="188"/>
    </location>
</feature>
<comment type="caution">
    <text evidence="3">The sequence shown here is derived from an EMBL/GenBank/DDBJ whole genome shotgun (WGS) entry which is preliminary data.</text>
</comment>
<gene>
    <name evidence="3" type="ORF">E0493_05815</name>
</gene>
<evidence type="ECO:0000259" key="2">
    <source>
        <dbReference type="Pfam" id="PF01970"/>
    </source>
</evidence>
<dbReference type="Proteomes" id="UP000460715">
    <property type="component" value="Unassembled WGS sequence"/>
</dbReference>
<dbReference type="InterPro" id="IPR002823">
    <property type="entry name" value="DUF112_TM"/>
</dbReference>
<keyword evidence="1" id="KW-0472">Membrane</keyword>
<feature type="transmembrane region" description="Helical" evidence="1">
    <location>
        <begin position="261"/>
        <end position="283"/>
    </location>
</feature>
<proteinExistence type="predicted"/>
<feature type="transmembrane region" description="Helical" evidence="1">
    <location>
        <begin position="464"/>
        <end position="487"/>
    </location>
</feature>
<name>A0A845B9U5_9PROT</name>
<dbReference type="AlphaFoldDB" id="A0A845B9U5"/>
<feature type="transmembrane region" description="Helical" evidence="1">
    <location>
        <begin position="319"/>
        <end position="342"/>
    </location>
</feature>
<feature type="domain" description="DUF112" evidence="2">
    <location>
        <begin position="21"/>
        <end position="439"/>
    </location>
</feature>
<keyword evidence="4" id="KW-1185">Reference proteome</keyword>
<dbReference type="PANTHER" id="PTHR35342">
    <property type="entry name" value="TRICARBOXYLIC TRANSPORT PROTEIN"/>
    <property type="match status" value="1"/>
</dbReference>
<keyword evidence="1" id="KW-1133">Transmembrane helix</keyword>
<accession>A0A845B9U5</accession>
<dbReference type="EMBL" id="SNVJ01000004">
    <property type="protein sequence ID" value="MXP62866.1"/>
    <property type="molecule type" value="Genomic_DNA"/>
</dbReference>
<sequence>MENLEALMHGFTVALTVHHMALMIGGVLLGILVGVLPGLGAPNGVTLLLPLTFTMDPVSAIILLTSTYWGALFGGSTTSILFNIPGEPSSVATTFDGHPMARQGRAAEALTTAFLSAGFGALVGIVTITLLSSFVASFALRFAPPEYFAVYFLAFASFVAFGGGKPLKTIVSIVTGFALATVGMDIVSGGMRLTFDMPELIRGVSFLVVVIGLFGIGELLLTMEETLEFRPVSAHLSPRAVLQAAARLPRYWVALLRSAAIGVWMGITPGGPTAASFMSYGIARRFSRNGARFGRGEPEGIVSPETADHAAGTAAMLPMLALGVPSSATAAVMLGGLMIWGLNPGPMLFIEQRDFVWGMISSLYLSNVVAVVLVLATVPLFAAILRLPFTVVAPLIVVICAISAWSVASAGFDLWLMLVFGLVGWGMKKLDYPIAPLVLAMVIGDKAEDAFRQSMIISHGSFGIFWGNALVGGISTLAILFLLWPVVTLIRRPARAEPGPAEHLS</sequence>
<evidence type="ECO:0000256" key="1">
    <source>
        <dbReference type="SAM" id="Phobius"/>
    </source>
</evidence>
<feature type="transmembrane region" description="Helical" evidence="1">
    <location>
        <begin position="392"/>
        <end position="423"/>
    </location>
</feature>
<feature type="transmembrane region" description="Helical" evidence="1">
    <location>
        <begin position="362"/>
        <end position="385"/>
    </location>
</feature>
<reference evidence="3 4" key="1">
    <citation type="submission" date="2019-03" db="EMBL/GenBank/DDBJ databases">
        <title>Roseomonas sp. a novel Roseomonas species isolated from Sea whip Gorgonian.</title>
        <authorList>
            <person name="Li F."/>
            <person name="Pan X."/>
            <person name="Huang S."/>
            <person name="Li Z."/>
            <person name="Meng B."/>
        </authorList>
    </citation>
    <scope>NUCLEOTIDE SEQUENCE [LARGE SCALE GENOMIC DNA]</scope>
    <source>
        <strain evidence="3 4">M0104</strain>
    </source>
</reference>
<evidence type="ECO:0000313" key="3">
    <source>
        <dbReference type="EMBL" id="MXP62866.1"/>
    </source>
</evidence>